<protein>
    <submittedName>
        <fullName evidence="1">Uncharacterized protein</fullName>
    </submittedName>
</protein>
<accession>A0ACD5Y341</accession>
<dbReference type="EnsemblPlants" id="AVESA.00010b.r2.5CG0879110.1">
    <property type="protein sequence ID" value="AVESA.00010b.r2.5CG0879110.1.CDS"/>
    <property type="gene ID" value="AVESA.00010b.r2.5CG0879110"/>
</dbReference>
<evidence type="ECO:0000313" key="2">
    <source>
        <dbReference type="Proteomes" id="UP001732700"/>
    </source>
</evidence>
<sequence>MTLAIITIFSLLAGKPMEDWSKVYTSIGFGNGDNTIKILSFSYYDLPCHLRPCLLHLSIFPEDSEIMKDTLIWKWIAEGFVAEEHGVGLFEIGERYFNELMNRSMILPVENSVIYTISACRVHDMVLDMICFLSNEQNFGTILDNKEKYLSSQSNPRRLAIQTKDEEQHNPLASTCMPKLRSCYASMCHISVMPSLSSFQVLRVLDMEGCVSLRDCHLKHLGRLLQLRYLSLADTPIRELPEDIGDVRFLQSLDLTATKITELPQSIGLLMKLKRLRAGSVIAPIWIGNLTSLEELHLNISVQCSIFVKELGNLTELRVLRCILHEELDKCSKKTFVESICNLSKIQVLEIGGWMGLYKWKADAYWPPRQLCRLVDLYGKFSSLPAWNNSSLLSNLSYLQVRVDLEEQDWLILGSLPELRYVSENIPGGMEFSCGAFPNLRRCGITAPFRFSPGSMQSLDLISINGCLEDVNTDFDFIGSLGNLPSLWVVEALIHCWHACASDVEEVETSFKRAIDTHPNRPALKLKRLGKVKEEEWDSGQTAQESHNGIREGPASENSSPNQDQSHNDEEAEASGASDSTSADEREGEDRSAETAAGASGEVQLSLSVGTYARSPACATTTGAETSSQVISDDGEADQQQQDKEQEAEDGSAEQTASEGRRSVEVHPDHPVSGLAESGGSQLPARRRTWRQWACFACLDCGTTSTSSKQCGASGDGSGRGEDENHTAQP</sequence>
<evidence type="ECO:0000313" key="1">
    <source>
        <dbReference type="EnsemblPlants" id="AVESA.00010b.r2.5CG0879110.1.CDS"/>
    </source>
</evidence>
<keyword evidence="2" id="KW-1185">Reference proteome</keyword>
<proteinExistence type="predicted"/>
<reference evidence="1" key="1">
    <citation type="submission" date="2021-05" db="EMBL/GenBank/DDBJ databases">
        <authorList>
            <person name="Scholz U."/>
            <person name="Mascher M."/>
            <person name="Fiebig A."/>
        </authorList>
    </citation>
    <scope>NUCLEOTIDE SEQUENCE [LARGE SCALE GENOMIC DNA]</scope>
</reference>
<name>A0ACD5Y341_AVESA</name>
<organism evidence="1 2">
    <name type="scientific">Avena sativa</name>
    <name type="common">Oat</name>
    <dbReference type="NCBI Taxonomy" id="4498"/>
    <lineage>
        <taxon>Eukaryota</taxon>
        <taxon>Viridiplantae</taxon>
        <taxon>Streptophyta</taxon>
        <taxon>Embryophyta</taxon>
        <taxon>Tracheophyta</taxon>
        <taxon>Spermatophyta</taxon>
        <taxon>Magnoliopsida</taxon>
        <taxon>Liliopsida</taxon>
        <taxon>Poales</taxon>
        <taxon>Poaceae</taxon>
        <taxon>BOP clade</taxon>
        <taxon>Pooideae</taxon>
        <taxon>Poodae</taxon>
        <taxon>Poeae</taxon>
        <taxon>Poeae Chloroplast Group 1 (Aveneae type)</taxon>
        <taxon>Aveninae</taxon>
        <taxon>Avena</taxon>
    </lineage>
</organism>
<reference evidence="1" key="2">
    <citation type="submission" date="2025-09" db="UniProtKB">
        <authorList>
            <consortium name="EnsemblPlants"/>
        </authorList>
    </citation>
    <scope>IDENTIFICATION</scope>
</reference>
<dbReference type="Proteomes" id="UP001732700">
    <property type="component" value="Chromosome 5C"/>
</dbReference>